<reference evidence="4" key="1">
    <citation type="submission" date="2016-11" db="EMBL/GenBank/DDBJ databases">
        <authorList>
            <person name="Varghese N."/>
            <person name="Submissions S."/>
        </authorList>
    </citation>
    <scope>NUCLEOTIDE SEQUENCE [LARGE SCALE GENOMIC DNA]</scope>
    <source>
        <strain evidence="4">DSM 1811</strain>
    </source>
</reference>
<feature type="domain" description="Immunoglobulin" evidence="2">
    <location>
        <begin position="365"/>
        <end position="441"/>
    </location>
</feature>
<dbReference type="InterPro" id="IPR026341">
    <property type="entry name" value="T9SS_type_B"/>
</dbReference>
<feature type="domain" description="Immunoglobulin" evidence="2">
    <location>
        <begin position="777"/>
        <end position="853"/>
    </location>
</feature>
<dbReference type="RefSeq" id="WP_139256998.1">
    <property type="nucleotide sequence ID" value="NZ_FRBY01000002.1"/>
</dbReference>
<feature type="chain" id="PRO_5012274631" evidence="1">
    <location>
        <begin position="32"/>
        <end position="4598"/>
    </location>
</feature>
<dbReference type="EMBL" id="FRBY01000002">
    <property type="protein sequence ID" value="SHL83475.1"/>
    <property type="molecule type" value="Genomic_DNA"/>
</dbReference>
<organism evidence="3 4">
    <name type="scientific">Flavobacterium saccharophilum</name>
    <dbReference type="NCBI Taxonomy" id="29534"/>
    <lineage>
        <taxon>Bacteria</taxon>
        <taxon>Pseudomonadati</taxon>
        <taxon>Bacteroidota</taxon>
        <taxon>Flavobacteriia</taxon>
        <taxon>Flavobacteriales</taxon>
        <taxon>Flavobacteriaceae</taxon>
        <taxon>Flavobacterium</taxon>
    </lineage>
</organism>
<dbReference type="NCBIfam" id="TIGR04131">
    <property type="entry name" value="Bac_Flav_CTERM"/>
    <property type="match status" value="1"/>
</dbReference>
<accession>A0A1M7DVE9</accession>
<dbReference type="SMART" id="SM00409">
    <property type="entry name" value="IG"/>
    <property type="match status" value="4"/>
</dbReference>
<dbReference type="Pfam" id="PF01345">
    <property type="entry name" value="DUF11"/>
    <property type="match status" value="1"/>
</dbReference>
<evidence type="ECO:0000313" key="4">
    <source>
        <dbReference type="Proteomes" id="UP000184121"/>
    </source>
</evidence>
<dbReference type="NCBIfam" id="TIGR01451">
    <property type="entry name" value="B_ant_repeat"/>
    <property type="match status" value="1"/>
</dbReference>
<dbReference type="STRING" id="29534.SAMN05444366_1723"/>
<dbReference type="InterPro" id="IPR003599">
    <property type="entry name" value="Ig_sub"/>
</dbReference>
<evidence type="ECO:0000259" key="2">
    <source>
        <dbReference type="SMART" id="SM00409"/>
    </source>
</evidence>
<feature type="domain" description="Immunoglobulin" evidence="2">
    <location>
        <begin position="1693"/>
        <end position="1760"/>
    </location>
</feature>
<dbReference type="InterPro" id="IPR047589">
    <property type="entry name" value="DUF11_rpt"/>
</dbReference>
<name>A0A1M7DVE9_9FLAO</name>
<dbReference type="Pfam" id="PF19081">
    <property type="entry name" value="Ig_7"/>
    <property type="match status" value="14"/>
</dbReference>
<dbReference type="InterPro" id="IPR001434">
    <property type="entry name" value="OmcB-like_DUF11"/>
</dbReference>
<feature type="signal peptide" evidence="1">
    <location>
        <begin position="1"/>
        <end position="31"/>
    </location>
</feature>
<protein>
    <submittedName>
        <fullName evidence="3">Gliding motility-associated C-terminal domain-containing protein</fullName>
    </submittedName>
</protein>
<gene>
    <name evidence="3" type="ORF">SAMN05444366_1723</name>
</gene>
<dbReference type="Proteomes" id="UP000184121">
    <property type="component" value="Unassembled WGS sequence"/>
</dbReference>
<dbReference type="OrthoDB" id="1236981at2"/>
<keyword evidence="4" id="KW-1185">Reference proteome</keyword>
<keyword evidence="1" id="KW-0732">Signal</keyword>
<dbReference type="Pfam" id="PF13585">
    <property type="entry name" value="CHU_C"/>
    <property type="match status" value="1"/>
</dbReference>
<proteinExistence type="predicted"/>
<evidence type="ECO:0000313" key="3">
    <source>
        <dbReference type="EMBL" id="SHL83475.1"/>
    </source>
</evidence>
<feature type="domain" description="Immunoglobulin" evidence="2">
    <location>
        <begin position="1186"/>
        <end position="1260"/>
    </location>
</feature>
<dbReference type="InterPro" id="IPR044023">
    <property type="entry name" value="Ig_7"/>
</dbReference>
<evidence type="ECO:0000256" key="1">
    <source>
        <dbReference type="SAM" id="SignalP"/>
    </source>
</evidence>
<sequence length="4598" mass="477158">MKKTFTFYDLIVKKRLLFLLFLLLFCNKNFAQTFCRPDSQTNSTGGVLCVGMSVTNPNNAFDSSMTTYASITNTLGLLCFAQETLHFSQTAKAGDQIVIYFGEGNGLLDVDLLANATIQAKNGSTNVGGPVAMNNPLLNLQLLSATNSAVIRYTLPGDANQIQIQSGGLLSVLVSLRIYDVRLQFAKPTITGGETQSICSGQSIALSATAAAGTTLAWYDSPTSTTALSNVGTFTTPALTTTTTYYVSTSRVGDCESDERLPVTINVIDPILPIISSTGTTFCSSGPTQATTLSVENPVVGTTYSWFSVPAGGIALATGTTYSPTVPTGVTTFYVEASIGACKTPTRTAVPVTSTPVPALATVLTQSVSILSGQNATLNASTTEANVVLDWYDVPTGGTRLLENSNTFITPALTATKIYYVESRNTIGGCVSATRVPVTVTVLATPLGTCLEANSQQTTQNGLCLLCSSTTPNNSVDGNIATAARLTLPVGLLNGWIQQTLQFNNPGKAGDIVDVELELPGGITDISLLGAVSLATYNGATYNNDRIFTNNPLVTLQLLSGNRFRASVVAGANFDRVEIRLGGVVTALTSLDIYQATYRYKAPVISGNKTICSGTATTLTATLDAGETISWYDAATAGTLLSSTDAYTTPALTANTTYYVEITRNGCVNSERNPVIITITDPVLPTISTTGTTICSSGPTQATTLSVANPVAGTTYSWYDVQTGGVALATGTTYTPTVPTGVTTFYVEASIGACSSSTRTTVTVTSTPIPALATVLTQSVSILSGQNATLNASTTEANVVLDWYDVPTDGTKLLGDSNTFTTPILTATKTYYVESRNTVGGCVSATRVPVTVTVLATPLGTCLEANSQQTTQNGLCLLCSSATPNNSVDGNIATAARLTLPVGLLNGWIQQTLQFNNPGKAGDIVDVELELPGGIADLSLLGAVSLATYNGSTYNGDRVFLNNSLVTLQLLSGNRFKASIVAGANFNRVEIRLGGIVTALTSLDIYQATYRYKAPVISGNKTICSGTTTLTASLDAGETISWYDAATAGTLLSSTANYTTPALTANTTYYVELTRNGCINSERNPITITVTNPVAPATVVASPLNVCSGGTTTIVVQSPVVGTIYNWYDAATGGNLLFTGTSYTTPSLSASITYHVEAVIGTCLSPTRTSVPVNVNPRPSVPVPTSSNVIIQSGQTVTLSVATTSGITYDWYDAPTGGNLLQPNSSTYTTPTLNTNRTFYVQARSSSDCTSSTRAAINVIVISTVSTCLQPSTEAVTVDPGLLCVLCNGSNTGNSIDGNANTFASLTITAGVLNSYIQQELTFATPGQTGDIIDVILELPGGLADIALLGSVSIGTSNGGVANPGRLAVNNSLLNLQVLSGNKFKVSYPATAAFNRVDIRLGALVGLLTTLRIYDASYRFPNATITGAAAPICSGGTATLSASSTGTETFAWYDAPTGGNIVAVNPTLSLTSTTTYYLEAARGTCINSVRQPVTVNVLDVPTDANITIASPLTASCGGGIVLAPTSALAGATFKYYTDQNKTVEITSGTVGGVTYVKDGTTGALTISGLIAANAPYTYYVSVLNGGVCENINGTLKEVVVNYPTGSALTVQTPLVRCGKANLKDAITNFDVSGNTTYTFFDPSNNPITDLAAENITVTGIYSIQAQTAGVDCPSVKLPVTVTVNPLPTLTGVTSSVVITKGSSAALAATSNGTITWYDPQGNPLPSNNTGVLSTVGIYTYTVIASNGSCTTSQTVTISVIDPVDCDVLLERVYANSQSSDSIITGVVTNGTLGADGNPSTYSTITTGLGLLGIGTTWQNLQWPTTIPKGTPVTVKLGLENSVLAVGQNVSVVGTKRDGSNNPIDIGVLQSVSGSLLNLLPGQNSFEYTFVPSNGSGPQDYDGIRVQLGSILSVAQNVNVYDAYYKKQVTQIACGQGDIEDVFSGVRDLGVGALTSTVGVSNPFNVADGDVSTYATMFTGVGVLAAAELTATFRTPSMVGDSLRITISKPQTVLTVGLLGGFTIQLYSGNIAVGGPIQSNSSLLTLKLLSGDTMAMTIISPQTQPYDKVVITFGGAATLIDQLRVHTIDRVTNTKVNGSDDDNNITACPGQELELAVDTKACANYVWYDSPTGGNVVANGQTFTLPATLAAGTYKYYIQPIRYGCPALERGEVTVVIGPTTPATAIANVTINGGNNTIICSESGTVTLDAFLSGTPALTNPVYHWYSFNGTTQTALSESTAKLELIGLAPGTYTYYVGVSSTQFCATAPADRKLVTFTILPSSLETDIVVDNASICHNTVATLTPTSTLANPVYFWYLDANKTQPVFTGVIGGVSYTISGTGVLTAAGLTTAMSPMAYYVAVSSDNTCQNKNGELKVVTVTVNDPETPTTTDSTQDFCQVSNPTIANLQVNEANVVWYNIPSGGTALATTTALANGPYYAGILDPITGCESSVRLLVTVTVTDPGTPIITDTTQEFCLVNAPTFASIDVSPATNIVWYDALNGGNLIASTATLTSGTYYAAIKDPITTCESSVRLAITISVTDPGTPIITDTTQEFCLVNAPTFASINVSPATNIVWYDALTGGNLIPSTTVLTSGTYYAAIKDPTTTCESNVRLAISISVTDPGTPVIADTDQEFCLVNAPTFSTINVSPAVAANIVWYTALVGGTVIPSTTVLTSGTYYAAIKDPATTCESNVRLAINISVTDPGTPIINRTTQEFCVVNAPTFASIDVSPATNIVWYDALTGGNLIASTATLTSGTYYAAIKDPTTTCESNVRLAINISVTDPGTPVITDTTQEFCLADAPTFASINVSPATNIVWYDAITGGNLIPVTTVLTSGTYYAAIKDPITTCESIVRLAININVTDPGTPTLVTAGTQNFCLIDAPTFASVQLNEANIVWYDSLSGGTLIPATATLTSGVYFAVIKDPTTGCESATRLSVTISVTDPGTPTLVTAGTQNFCLADAPTFASIQLNEANIVWYTALTGGTVIPSTNALTSGTYFVVIKDPTTGCESAVRLSVTISVTDPGTPTLVTAGTQSFCLIDAPTFASIQLNEANIVWYTALTGGTVIPSTNALTSGTYFAVIKDPTTGCESAARLSVTINVADPGTPTLVTAGTQNFCLIDAPTFASIQLNEANIVWYTALTGGTVIPSTNALTSGTYFAVIKDPITGCESAARLSVTINVTDPGTPTLVTAGTQNFCLADAPTFASVQLNEANIVWYTALTGGTVIPSTNALTSGTYFAVIKDPTTGCESATRLSVTISVTDPGTPTLVTAGTQSFCLIDAPTFASIQLNEANIVWYTALTGGTVIPSTNTLTSGTYFAVIKDPTTGCESAARLSVTINVTDPGTPTLVTAGTQNFCVADAPTFASVQFNEANIVWYTALTGGTVIPSTNTLTSGTYFAVIKDPITGCESVARLSVTISVTDPGTPTLVTAGTQNFCLADASTFASVQLNEANIVWYTALTGGTVIPSTNALTSGTYFAVIKDPATGCESAVRLSVTISVTDPGTPTLVTAGTQNFCLADAPTFASIQLNEANIVWYTALTGGTVIPSTNALTSGTYFAVIKDPTTGCESAARLSVTINVTDPGTPTLVTAGTQNFCLADAPTFASIQLNEANIVWYTALTGGTVIPSTNALTSGTYFAVIKDPITGCESAARLSVTISVTDPGTPTLVTAGTQNFCLADAPTFASVQLNEANIVWYTALIGGTVIPSTNTLTSGTYFAVIKDPITGCESTARLSVTISVTDPGTPTLVTAGTQNFCLIDAPTFASVQLNEANIVWYDSLSGGTLIPATATLTSGVYFAVIKDPTTGCESAARLSVTINVTDPGTPTLVTAGTQNFCLADAPTFASIQLNEANIVWYTALTGGTVILSTNALTSGTYFAVIKDPTTGCESAARLSVTISVTDPGTPTLVTAGTQNFCLADAPTFASVQLNEANIVWYTALTGGTVIPSTNALTSGTYFAVIKDPATGCESTARLSVTISVTDPATPTTTALAQAFCSENNPTVGDIQVNESNVVWYTALTGGTAIASTTALVNGDYYAALKDATTGCESSIRLKVTVTVGSSNTPTTDNVAQSFCINIAPTFANIQVNESNVVWFSSASGGTPIPTTTTLTSGIYFGEITDAVTGCKSATRLQVTITIVNPAATPTTNSGTQNFCTLNTSTVADIQVNEANVIWYSTATGGTALPATTALVTGTYYGAVASTVSCENPVRLAVVVNVNVPRVVTTPRTTQTFCLSKLPTLVDILVNETDIVWYSSATGGTPLAANTQLTAGTYYATALNNTTNGCASATRLGVTINFEDDALVQLASSDDTPCVFQGVTYSIANGKSNYVWSVTNGTITSGGGNADGSATISWSDVGPGTVTVTYTNNCDETTTKSLNVVVATCSDLTITNTVNNPKPNFGEQVTFTVTVNNVGEGNFINTVISDLLPSGYDLVSTSTTSGTYDPTTTLWTIPTLNAGQSVTLTIVAEVLPAGDYLNVATIEISTPLDVDATNNTASASVEPVCLTVYNEFTPNNDGTNDLFRIDCIESYPNNELKVYNRYGALVYSKQHYENDWNGTANVSGVINRGDMLPTGTYFYVIDIGNGTVKKGWLSIMR</sequence>